<feature type="transmembrane region" description="Helical" evidence="1">
    <location>
        <begin position="210"/>
        <end position="232"/>
    </location>
</feature>
<feature type="transmembrane region" description="Helical" evidence="1">
    <location>
        <begin position="80"/>
        <end position="98"/>
    </location>
</feature>
<feature type="transmembrane region" description="Helical" evidence="1">
    <location>
        <begin position="180"/>
        <end position="198"/>
    </location>
</feature>
<dbReference type="EMBL" id="MBTF01000035">
    <property type="protein sequence ID" value="OOQ57547.1"/>
    <property type="molecule type" value="Genomic_DNA"/>
</dbReference>
<keyword evidence="1" id="KW-1133">Transmembrane helix</keyword>
<proteinExistence type="predicted"/>
<keyword evidence="1" id="KW-0472">Membrane</keyword>
<gene>
    <name evidence="2" type="ORF">BC343_12120</name>
</gene>
<dbReference type="Proteomes" id="UP000189739">
    <property type="component" value="Unassembled WGS sequence"/>
</dbReference>
<evidence type="ECO:0000313" key="2">
    <source>
        <dbReference type="EMBL" id="OOQ57547.1"/>
    </source>
</evidence>
<evidence type="ECO:0000256" key="1">
    <source>
        <dbReference type="SAM" id="Phobius"/>
    </source>
</evidence>
<keyword evidence="1" id="KW-0812">Transmembrane</keyword>
<feature type="transmembrane region" description="Helical" evidence="1">
    <location>
        <begin position="238"/>
        <end position="257"/>
    </location>
</feature>
<feature type="transmembrane region" description="Helical" evidence="1">
    <location>
        <begin position="48"/>
        <end position="68"/>
    </location>
</feature>
<feature type="transmembrane region" description="Helical" evidence="1">
    <location>
        <begin position="277"/>
        <end position="295"/>
    </location>
</feature>
<sequence length="355" mass="41137">MENTQTHKQPWLHSAITDGVFILSPPFIALLLVVCLPAQFQTNAAMPAYYWLFLVVFIDVAHVYSTLYRTYFIAGAYKHDAFLVTVPLACYIAGVLLYSYNGMLFWRILAYLAVFHFIRQQYGFMRLYSRYEDSPKWYRRIDNIAIYTATIYPLFYWHFAGGRNFSWFVEGDILTHPSPLLLVTGMVAYLAIIVIYVIKECMFVYRTQTFNLPRNLLITGTFLSWYFGIVYFNGDLAFTTLNVVSHGIPYMALIWVFEQKRYQQGKVKKSTILKLSFGHYGVIVFIVLLAALAYLEEGVWDGMVWREHGSVFSMFSALPRITGEQALTFLVPLLALPQSTHYVLDGFIWKIKNKD</sequence>
<keyword evidence="3" id="KW-1185">Reference proteome</keyword>
<comment type="caution">
    <text evidence="2">The sequence shown here is derived from an EMBL/GenBank/DDBJ whole genome shotgun (WGS) entry which is preliminary data.</text>
</comment>
<protein>
    <submittedName>
        <fullName evidence="2">Uncharacterized protein</fullName>
    </submittedName>
</protein>
<dbReference type="OrthoDB" id="235490at2"/>
<reference evidence="2 3" key="1">
    <citation type="submission" date="2016-07" db="EMBL/GenBank/DDBJ databases">
        <title>Genomic analysis of zinc-resistant bacterium Mucilaginibacter pedocola TBZ30.</title>
        <authorList>
            <person name="Huang J."/>
            <person name="Tang J."/>
        </authorList>
    </citation>
    <scope>NUCLEOTIDE SEQUENCE [LARGE SCALE GENOMIC DNA]</scope>
    <source>
        <strain evidence="2 3">TBZ30</strain>
    </source>
</reference>
<accession>A0A1S9P9N7</accession>
<feature type="transmembrane region" description="Helical" evidence="1">
    <location>
        <begin position="20"/>
        <end position="42"/>
    </location>
</feature>
<feature type="transmembrane region" description="Helical" evidence="1">
    <location>
        <begin position="143"/>
        <end position="160"/>
    </location>
</feature>
<name>A0A1S9P9N7_9SPHI</name>
<evidence type="ECO:0000313" key="3">
    <source>
        <dbReference type="Proteomes" id="UP000189739"/>
    </source>
</evidence>
<dbReference type="STRING" id="1792845.BC343_12120"/>
<dbReference type="AlphaFoldDB" id="A0A1S9P9N7"/>
<dbReference type="RefSeq" id="WP_078350147.1">
    <property type="nucleotide sequence ID" value="NZ_MBTF01000035.1"/>
</dbReference>
<organism evidence="2 3">
    <name type="scientific">Mucilaginibacter pedocola</name>
    <dbReference type="NCBI Taxonomy" id="1792845"/>
    <lineage>
        <taxon>Bacteria</taxon>
        <taxon>Pseudomonadati</taxon>
        <taxon>Bacteroidota</taxon>
        <taxon>Sphingobacteriia</taxon>
        <taxon>Sphingobacteriales</taxon>
        <taxon>Sphingobacteriaceae</taxon>
        <taxon>Mucilaginibacter</taxon>
    </lineage>
</organism>